<reference evidence="1 2" key="1">
    <citation type="submission" date="2015-02" db="EMBL/GenBank/DDBJ databases">
        <title>Single-cell genomics of uncultivated deep-branching MTB reveals a conserved set of magnetosome genes.</title>
        <authorList>
            <person name="Kolinko S."/>
            <person name="Richter M."/>
            <person name="Glockner F.O."/>
            <person name="Brachmann A."/>
            <person name="Schuler D."/>
        </authorList>
    </citation>
    <scope>NUCLEOTIDE SEQUENCE [LARGE SCALE GENOMIC DNA]</scope>
    <source>
        <strain evidence="1">TM-1</strain>
    </source>
</reference>
<name>A0A0F3GV07_9BACT</name>
<dbReference type="Gene3D" id="3.40.50.300">
    <property type="entry name" value="P-loop containing nucleotide triphosphate hydrolases"/>
    <property type="match status" value="1"/>
</dbReference>
<sequence>MQHTVEQAILYALDRYHFPGADKFVRACLDAGKMLIILDGLDEVGDAREFVSKQIRNFCRYDERQGVSNRLIVTCRELAYDTQDLRDVIQ</sequence>
<keyword evidence="2" id="KW-1185">Reference proteome</keyword>
<dbReference type="Proteomes" id="UP000033423">
    <property type="component" value="Unassembled WGS sequence"/>
</dbReference>
<accession>A0A0F3GV07</accession>
<evidence type="ECO:0000313" key="2">
    <source>
        <dbReference type="Proteomes" id="UP000033423"/>
    </source>
</evidence>
<evidence type="ECO:0000313" key="1">
    <source>
        <dbReference type="EMBL" id="KJU85784.1"/>
    </source>
</evidence>
<dbReference type="AlphaFoldDB" id="A0A0F3GV07"/>
<comment type="caution">
    <text evidence="1">The sequence shown here is derived from an EMBL/GenBank/DDBJ whole genome shotgun (WGS) entry which is preliminary data.</text>
</comment>
<gene>
    <name evidence="1" type="ORF">MBAV_002022</name>
</gene>
<feature type="non-terminal residue" evidence="1">
    <location>
        <position position="90"/>
    </location>
</feature>
<organism evidence="1 2">
    <name type="scientific">Candidatus Magnetobacterium bavaricum</name>
    <dbReference type="NCBI Taxonomy" id="29290"/>
    <lineage>
        <taxon>Bacteria</taxon>
        <taxon>Pseudomonadati</taxon>
        <taxon>Nitrospirota</taxon>
        <taxon>Thermodesulfovibrionia</taxon>
        <taxon>Thermodesulfovibrionales</taxon>
        <taxon>Candidatus Magnetobacteriaceae</taxon>
        <taxon>Candidatus Magnetobacterium</taxon>
    </lineage>
</organism>
<evidence type="ECO:0008006" key="3">
    <source>
        <dbReference type="Google" id="ProtNLM"/>
    </source>
</evidence>
<dbReference type="InterPro" id="IPR027417">
    <property type="entry name" value="P-loop_NTPase"/>
</dbReference>
<proteinExistence type="predicted"/>
<protein>
    <recommendedName>
        <fullName evidence="3">NACHT domain-containing protein</fullName>
    </recommendedName>
</protein>
<dbReference type="EMBL" id="LACI01000862">
    <property type="protein sequence ID" value="KJU85784.1"/>
    <property type="molecule type" value="Genomic_DNA"/>
</dbReference>